<comment type="caution">
    <text evidence="1">The sequence shown here is derived from an EMBL/GenBank/DDBJ whole genome shotgun (WGS) entry which is preliminary data.</text>
</comment>
<evidence type="ECO:0000313" key="1">
    <source>
        <dbReference type="EMBL" id="CAB1455020.1"/>
    </source>
</evidence>
<reference evidence="1" key="1">
    <citation type="submission" date="2020-03" db="EMBL/GenBank/DDBJ databases">
        <authorList>
            <person name="Weist P."/>
        </authorList>
    </citation>
    <scope>NUCLEOTIDE SEQUENCE</scope>
</reference>
<dbReference type="Proteomes" id="UP001153269">
    <property type="component" value="Unassembled WGS sequence"/>
</dbReference>
<dbReference type="AlphaFoldDB" id="A0A9N7VVK9"/>
<proteinExistence type="predicted"/>
<accession>A0A9N7VVK9</accession>
<name>A0A9N7VVK9_PLEPL</name>
<protein>
    <submittedName>
        <fullName evidence="1">Uncharacterized protein</fullName>
    </submittedName>
</protein>
<gene>
    <name evidence="1" type="ORF">PLEPLA_LOCUS42790</name>
</gene>
<organism evidence="1 2">
    <name type="scientific">Pleuronectes platessa</name>
    <name type="common">European plaice</name>
    <dbReference type="NCBI Taxonomy" id="8262"/>
    <lineage>
        <taxon>Eukaryota</taxon>
        <taxon>Metazoa</taxon>
        <taxon>Chordata</taxon>
        <taxon>Craniata</taxon>
        <taxon>Vertebrata</taxon>
        <taxon>Euteleostomi</taxon>
        <taxon>Actinopterygii</taxon>
        <taxon>Neopterygii</taxon>
        <taxon>Teleostei</taxon>
        <taxon>Neoteleostei</taxon>
        <taxon>Acanthomorphata</taxon>
        <taxon>Carangaria</taxon>
        <taxon>Pleuronectiformes</taxon>
        <taxon>Pleuronectoidei</taxon>
        <taxon>Pleuronectidae</taxon>
        <taxon>Pleuronectes</taxon>
    </lineage>
</organism>
<sequence>MQGTSPPTLLSRLEYALPSLSPLPLTQVVSMISHYPLATLMPWPASPHNHCPDLDCTLLLEGEGGVALQRYQPRYPESSPRHWVSTVHAVGAKEKLCLF</sequence>
<dbReference type="EMBL" id="CADEAL010004236">
    <property type="protein sequence ID" value="CAB1455020.1"/>
    <property type="molecule type" value="Genomic_DNA"/>
</dbReference>
<evidence type="ECO:0000313" key="2">
    <source>
        <dbReference type="Proteomes" id="UP001153269"/>
    </source>
</evidence>
<keyword evidence="2" id="KW-1185">Reference proteome</keyword>